<proteinExistence type="predicted"/>
<evidence type="ECO:0000313" key="5">
    <source>
        <dbReference type="EMBL" id="UUX34161.1"/>
    </source>
</evidence>
<keyword evidence="6" id="KW-1185">Reference proteome</keyword>
<dbReference type="Proteomes" id="UP001315967">
    <property type="component" value="Chromosome"/>
</dbReference>
<name>A0ABY5P618_9LACT</name>
<dbReference type="EMBL" id="CP102453">
    <property type="protein sequence ID" value="UUX34161.1"/>
    <property type="molecule type" value="Genomic_DNA"/>
</dbReference>
<accession>A0ABY5P618</accession>
<dbReference type="PROSITE" id="PS50886">
    <property type="entry name" value="TRBD"/>
    <property type="match status" value="1"/>
</dbReference>
<dbReference type="SUPFAM" id="SSF50249">
    <property type="entry name" value="Nucleic acid-binding proteins"/>
    <property type="match status" value="1"/>
</dbReference>
<dbReference type="Gene3D" id="3.30.1940.10">
    <property type="entry name" value="YtpR-like"/>
    <property type="match status" value="1"/>
</dbReference>
<dbReference type="InterPro" id="IPR002547">
    <property type="entry name" value="tRNA-bd_dom"/>
</dbReference>
<protein>
    <submittedName>
        <fullName evidence="5">DUF4479 and tRNA-binding domain-containing protein</fullName>
    </submittedName>
</protein>
<evidence type="ECO:0000256" key="3">
    <source>
        <dbReference type="PROSITE-ProRule" id="PRU00209"/>
    </source>
</evidence>
<dbReference type="InterPro" id="IPR012340">
    <property type="entry name" value="NA-bd_OB-fold"/>
</dbReference>
<reference evidence="5 6" key="1">
    <citation type="submission" date="2022-08" db="EMBL/GenBank/DDBJ databases">
        <title>Aerococcaceae sp. nov isolated from spoiled eye mask.</title>
        <authorList>
            <person name="Zhou G."/>
            <person name="Xie X.-B."/>
            <person name="Shi Q.-S."/>
            <person name="Wang Y.-S."/>
            <person name="Wen X."/>
            <person name="Peng H."/>
            <person name="Yang X.-J."/>
            <person name="Tao H.-B."/>
            <person name="Huang X.-M."/>
        </authorList>
    </citation>
    <scope>NUCLEOTIDE SEQUENCE [LARGE SCALE GENOMIC DNA]</scope>
    <source>
        <strain evidence="6">DM20194951</strain>
    </source>
</reference>
<organism evidence="5 6">
    <name type="scientific">Fundicoccus culcitae</name>
    <dbReference type="NCBI Taxonomy" id="2969821"/>
    <lineage>
        <taxon>Bacteria</taxon>
        <taxon>Bacillati</taxon>
        <taxon>Bacillota</taxon>
        <taxon>Bacilli</taxon>
        <taxon>Lactobacillales</taxon>
        <taxon>Aerococcaceae</taxon>
        <taxon>Fundicoccus</taxon>
    </lineage>
</organism>
<feature type="domain" description="TRNA-binding" evidence="4">
    <location>
        <begin position="90"/>
        <end position="201"/>
    </location>
</feature>
<evidence type="ECO:0000313" key="6">
    <source>
        <dbReference type="Proteomes" id="UP001315967"/>
    </source>
</evidence>
<dbReference type="NCBIfam" id="NF045760">
    <property type="entry name" value="YtpR"/>
    <property type="match status" value="1"/>
</dbReference>
<dbReference type="Pfam" id="PF01588">
    <property type="entry name" value="tRNA_bind"/>
    <property type="match status" value="1"/>
</dbReference>
<dbReference type="CDD" id="cd02796">
    <property type="entry name" value="tRNA_bind_bactPheRS"/>
    <property type="match status" value="1"/>
</dbReference>
<dbReference type="InterPro" id="IPR037154">
    <property type="entry name" value="YtpR-like_sf"/>
</dbReference>
<evidence type="ECO:0000256" key="1">
    <source>
        <dbReference type="ARBA" id="ARBA00022555"/>
    </source>
</evidence>
<gene>
    <name evidence="5" type="ORF">NRE15_00375</name>
</gene>
<keyword evidence="1 3" id="KW-0820">tRNA-binding</keyword>
<dbReference type="InterPro" id="IPR027855">
    <property type="entry name" value="DUF4479"/>
</dbReference>
<dbReference type="Gene3D" id="2.40.50.140">
    <property type="entry name" value="Nucleic acid-binding proteins"/>
    <property type="match status" value="1"/>
</dbReference>
<evidence type="ECO:0000256" key="2">
    <source>
        <dbReference type="ARBA" id="ARBA00022884"/>
    </source>
</evidence>
<evidence type="ECO:0000259" key="4">
    <source>
        <dbReference type="PROSITE" id="PS50886"/>
    </source>
</evidence>
<keyword evidence="2 3" id="KW-0694">RNA-binding</keyword>
<sequence length="210" mass="22950">MLAFYNKEHVGDTLMLTFDQVGEHGVDVESRGQVTVIKDKTSHKIIGINLFNVSQLFEVNGTGAVTLTDSQIDKINDLLKENKLSSLPDTDQSSKLVVGYVESCIPHEDSDHLSVTQTRVSKDEIYQIVCGAKNIKAGLTVIVAKPGAVMPNGEIIWSGDLRGVKSSGMICSTRELNVTDIEDLPGIWEIDASFEVGTPLEDVIQKYRTA</sequence>
<dbReference type="InterPro" id="IPR033714">
    <property type="entry name" value="tRNA_bind_bactPheRS"/>
</dbReference>
<dbReference type="RefSeq" id="WP_313793664.1">
    <property type="nucleotide sequence ID" value="NZ_CP102453.1"/>
</dbReference>
<dbReference type="Pfam" id="PF14794">
    <property type="entry name" value="DUF4479"/>
    <property type="match status" value="1"/>
</dbReference>